<organism evidence="1 2">
    <name type="scientific">Pyronema omphalodes (strain CBS 100304)</name>
    <name type="common">Pyronema confluens</name>
    <dbReference type="NCBI Taxonomy" id="1076935"/>
    <lineage>
        <taxon>Eukaryota</taxon>
        <taxon>Fungi</taxon>
        <taxon>Dikarya</taxon>
        <taxon>Ascomycota</taxon>
        <taxon>Pezizomycotina</taxon>
        <taxon>Pezizomycetes</taxon>
        <taxon>Pezizales</taxon>
        <taxon>Pyronemataceae</taxon>
        <taxon>Pyronema</taxon>
    </lineage>
</organism>
<gene>
    <name evidence="1" type="ORF">PCON_12495</name>
</gene>
<dbReference type="AlphaFoldDB" id="U4LDX1"/>
<sequence length="75" mass="8455">MFSSRVPVCMHFDTKHFPSPGNILQQAAHRWRWMTPTSSVNRQLAPVQLNPEASFTNSILIMEISSTARSETALP</sequence>
<accession>U4LDX1</accession>
<evidence type="ECO:0000313" key="2">
    <source>
        <dbReference type="Proteomes" id="UP000018144"/>
    </source>
</evidence>
<dbReference type="Proteomes" id="UP000018144">
    <property type="component" value="Unassembled WGS sequence"/>
</dbReference>
<protein>
    <submittedName>
        <fullName evidence="1">Uncharacterized protein</fullName>
    </submittedName>
</protein>
<evidence type="ECO:0000313" key="1">
    <source>
        <dbReference type="EMBL" id="CCX12901.1"/>
    </source>
</evidence>
<proteinExistence type="predicted"/>
<keyword evidence="2" id="KW-1185">Reference proteome</keyword>
<dbReference type="EMBL" id="HF935726">
    <property type="protein sequence ID" value="CCX12901.1"/>
    <property type="molecule type" value="Genomic_DNA"/>
</dbReference>
<name>U4LDX1_PYROM</name>
<reference evidence="1 2" key="1">
    <citation type="journal article" date="2013" name="PLoS Genet.">
        <title>The genome and development-dependent transcriptomes of Pyronema confluens: a window into fungal evolution.</title>
        <authorList>
            <person name="Traeger S."/>
            <person name="Altegoer F."/>
            <person name="Freitag M."/>
            <person name="Gabaldon T."/>
            <person name="Kempken F."/>
            <person name="Kumar A."/>
            <person name="Marcet-Houben M."/>
            <person name="Poggeler S."/>
            <person name="Stajich J.E."/>
            <person name="Nowrousian M."/>
        </authorList>
    </citation>
    <scope>NUCLEOTIDE SEQUENCE [LARGE SCALE GENOMIC DNA]</scope>
    <source>
        <strain evidence="2">CBS 100304</strain>
        <tissue evidence="1">Vegetative mycelium</tissue>
    </source>
</reference>